<evidence type="ECO:0000313" key="2">
    <source>
        <dbReference type="Proteomes" id="UP000078387"/>
    </source>
</evidence>
<name>A0A5K1VMB6_ENTHI</name>
<proteinExistence type="predicted"/>
<dbReference type="VEuPathDB" id="AmoebaDB:EHI5A_179630"/>
<dbReference type="VEuPathDB" id="AmoebaDB:EHI7A_140330"/>
<dbReference type="Proteomes" id="UP000078387">
    <property type="component" value="Unassembled WGS sequence"/>
</dbReference>
<dbReference type="VEuPathDB" id="AmoebaDB:KM1_233120"/>
<dbReference type="VEuPathDB" id="AmoebaDB:EHI_094130"/>
<sequence length="287" mass="33297">MTIKVVVLHPHTGGNKMWEHLKTNWKLYGDMGLVITVFRNFSYEMLEIIQPDVIILGDCAGAPYQFTEQEFESIEMYMNEGINKHIIGTYATFYHQEGPFNRLHIYDNRRLCTLFGIEQRLILTTRRIDGEITYISSDKTILWKNIPLPYKSNGYTSSQVPLHELKWVDETGNLIGCMQGTKILAQSENGDCVILERKTERMSSLFISHMPEYESVKKDFVDCQFLYNCILYLVQHNYHSSLTLICLNEINKHSVPIKGLNGLPPPLIELKKKLERNKKNITYQSNP</sequence>
<evidence type="ECO:0000313" key="1">
    <source>
        <dbReference type="EMBL" id="GAT93901.1"/>
    </source>
</evidence>
<dbReference type="AlphaFoldDB" id="A0A5K1VMB6"/>
<accession>A0A5K1VMB6</accession>
<dbReference type="OMA" id="EITYMSS"/>
<dbReference type="EMBL" id="BDEQ01000001">
    <property type="protein sequence ID" value="GAT93901.1"/>
    <property type="molecule type" value="Genomic_DNA"/>
</dbReference>
<dbReference type="VEuPathDB" id="AmoebaDB:EHI8A_156960"/>
<organism evidence="1 2">
    <name type="scientific">Entamoeba histolytica</name>
    <dbReference type="NCBI Taxonomy" id="5759"/>
    <lineage>
        <taxon>Eukaryota</taxon>
        <taxon>Amoebozoa</taxon>
        <taxon>Evosea</taxon>
        <taxon>Archamoebae</taxon>
        <taxon>Mastigamoebida</taxon>
        <taxon>Entamoebidae</taxon>
        <taxon>Entamoeba</taxon>
    </lineage>
</organism>
<gene>
    <name evidence="1" type="ORF">CL6EHI_094130</name>
</gene>
<reference evidence="1 2" key="1">
    <citation type="submission" date="2016-05" db="EMBL/GenBank/DDBJ databases">
        <title>First whole genome sequencing of Entamoeba histolytica HM1:IMSS-clone-6.</title>
        <authorList>
            <person name="Mukherjee Avik.K."/>
            <person name="Izumyama S."/>
            <person name="Nakada-Tsukui K."/>
            <person name="Nozaki T."/>
        </authorList>
    </citation>
    <scope>NUCLEOTIDE SEQUENCE [LARGE SCALE GENOMIC DNA]</scope>
    <source>
        <strain evidence="1 2">HM1:IMSS clone 6</strain>
    </source>
</reference>
<protein>
    <submittedName>
        <fullName evidence="1">Uncharacterized protein</fullName>
    </submittedName>
</protein>
<comment type="caution">
    <text evidence="1">The sequence shown here is derived from an EMBL/GenBank/DDBJ whole genome shotgun (WGS) entry which is preliminary data.</text>
</comment>